<sequence>MKLSTVSLLFTIALLKSAMAEGWAQFCDDDNCSVNCGTSVSTANDGCLEEGPNRKSVKFHGRDNPFFNRVSLVVTPHDKCSCQSQCVNSMVTGGDNDAAGCQKIPSGVSYRFIQQSCDPNNCAAKRDDANTLEEMEKRALEAEEAKKRDLEAQEQERRDSEAKEQKKRESEAQELASRGLEKRTTYAQFCDDENCTENCGTSVSVDNPGCLVESGRGSIKFHDLNLGSIDLVATNNDQCSCQSHCYTHVVEGMGKQPPSCMSLKDNLKQFKSFRFLNTGGTGGDNGCSTTENTCDGATW</sequence>
<feature type="chain" id="PRO_5020704750" evidence="2">
    <location>
        <begin position="21"/>
        <end position="299"/>
    </location>
</feature>
<evidence type="ECO:0000313" key="4">
    <source>
        <dbReference type="Proteomes" id="UP000310685"/>
    </source>
</evidence>
<feature type="compositionally biased region" description="Basic and acidic residues" evidence="1">
    <location>
        <begin position="142"/>
        <end position="171"/>
    </location>
</feature>
<keyword evidence="2" id="KW-0732">Signal</keyword>
<reference evidence="3 4" key="1">
    <citation type="submission" date="2019-03" db="EMBL/GenBank/DDBJ databases">
        <title>Sequencing 25 genomes of Wallemia mellicola.</title>
        <authorList>
            <person name="Gostincar C."/>
        </authorList>
    </citation>
    <scope>NUCLEOTIDE SEQUENCE [LARGE SCALE GENOMIC DNA]</scope>
    <source>
        <strain evidence="3 4">EXF-6152</strain>
    </source>
</reference>
<name>A0A4T0LZE5_9BASI</name>
<accession>A0A4T0LZE5</accession>
<evidence type="ECO:0000256" key="1">
    <source>
        <dbReference type="SAM" id="MobiDB-lite"/>
    </source>
</evidence>
<evidence type="ECO:0000313" key="3">
    <source>
        <dbReference type="EMBL" id="TIB75523.1"/>
    </source>
</evidence>
<dbReference type="AlphaFoldDB" id="A0A4T0LZE5"/>
<gene>
    <name evidence="3" type="ORF">E3Q22_03979</name>
</gene>
<dbReference type="Proteomes" id="UP000310685">
    <property type="component" value="Unassembled WGS sequence"/>
</dbReference>
<feature type="signal peptide" evidence="2">
    <location>
        <begin position="1"/>
        <end position="20"/>
    </location>
</feature>
<organism evidence="3 4">
    <name type="scientific">Wallemia mellicola</name>
    <dbReference type="NCBI Taxonomy" id="1708541"/>
    <lineage>
        <taxon>Eukaryota</taxon>
        <taxon>Fungi</taxon>
        <taxon>Dikarya</taxon>
        <taxon>Basidiomycota</taxon>
        <taxon>Wallemiomycotina</taxon>
        <taxon>Wallemiomycetes</taxon>
        <taxon>Wallemiales</taxon>
        <taxon>Wallemiaceae</taxon>
        <taxon>Wallemia</taxon>
    </lineage>
</organism>
<protein>
    <submittedName>
        <fullName evidence="3">Uncharacterized protein</fullName>
    </submittedName>
</protein>
<feature type="region of interest" description="Disordered" evidence="1">
    <location>
        <begin position="142"/>
        <end position="178"/>
    </location>
</feature>
<evidence type="ECO:0000256" key="2">
    <source>
        <dbReference type="SAM" id="SignalP"/>
    </source>
</evidence>
<comment type="caution">
    <text evidence="3">The sequence shown here is derived from an EMBL/GenBank/DDBJ whole genome shotgun (WGS) entry which is preliminary data.</text>
</comment>
<dbReference type="EMBL" id="SPRC01000062">
    <property type="protein sequence ID" value="TIB75523.1"/>
    <property type="molecule type" value="Genomic_DNA"/>
</dbReference>
<proteinExistence type="predicted"/>